<dbReference type="AlphaFoldDB" id="A0A542D6Y2"/>
<dbReference type="NCBIfam" id="NF008992">
    <property type="entry name" value="PRK12335.1"/>
    <property type="match status" value="1"/>
</dbReference>
<evidence type="ECO:0000259" key="1">
    <source>
        <dbReference type="Pfam" id="PF03848"/>
    </source>
</evidence>
<dbReference type="Gene3D" id="3.40.50.150">
    <property type="entry name" value="Vaccinia Virus protein VP39"/>
    <property type="match status" value="1"/>
</dbReference>
<gene>
    <name evidence="2" type="ORF">FHU10_0797</name>
</gene>
<reference evidence="2" key="2">
    <citation type="submission" date="2019-08" db="EMBL/GenBank/DDBJ databases">
        <title>Investigation of anaerobic lignin degradation for improved lignocellulosic biofuels.</title>
        <authorList>
            <person name="Deangelis K.PhD."/>
        </authorList>
    </citation>
    <scope>NUCLEOTIDE SEQUENCE [LARGE SCALE GENOMIC DNA]</scope>
    <source>
        <strain evidence="2">128R</strain>
    </source>
</reference>
<dbReference type="InterPro" id="IPR015985">
    <property type="entry name" value="TehB-like_dom"/>
</dbReference>
<dbReference type="CDD" id="cd02440">
    <property type="entry name" value="AdoMet_MTases"/>
    <property type="match status" value="1"/>
</dbReference>
<comment type="caution">
    <text evidence="2">The sequence shown here is derived from an EMBL/GenBank/DDBJ whole genome shotgun (WGS) entry which is preliminary data.</text>
</comment>
<dbReference type="GO" id="GO:0008757">
    <property type="term" value="F:S-adenosylmethionine-dependent methyltransferase activity"/>
    <property type="evidence" value="ECO:0007669"/>
    <property type="project" value="InterPro"/>
</dbReference>
<proteinExistence type="predicted"/>
<dbReference type="InterPro" id="IPR029063">
    <property type="entry name" value="SAM-dependent_MTases_sf"/>
</dbReference>
<dbReference type="GO" id="GO:0005737">
    <property type="term" value="C:cytoplasm"/>
    <property type="evidence" value="ECO:0007669"/>
    <property type="project" value="InterPro"/>
</dbReference>
<dbReference type="InterPro" id="IPR004537">
    <property type="entry name" value="Tellurite-R_MeTrfase_TehB"/>
</dbReference>
<keyword evidence="2" id="KW-0489">Methyltransferase</keyword>
<dbReference type="Pfam" id="PF03848">
    <property type="entry name" value="TehB"/>
    <property type="match status" value="1"/>
</dbReference>
<evidence type="ECO:0000313" key="2">
    <source>
        <dbReference type="EMBL" id="TVZ68367.1"/>
    </source>
</evidence>
<protein>
    <submittedName>
        <fullName evidence="2">Tellurite methyltransferase</fullName>
    </submittedName>
</protein>
<dbReference type="NCBIfam" id="TIGR00477">
    <property type="entry name" value="tehB"/>
    <property type="match status" value="1"/>
</dbReference>
<feature type="domain" description="Tellurite resistance methyltransferase TehB-like" evidence="1">
    <location>
        <begin position="8"/>
        <end position="196"/>
    </location>
</feature>
<reference evidence="2" key="1">
    <citation type="submission" date="2019-06" db="EMBL/GenBank/DDBJ databases">
        <authorList>
            <person name="Deangelis K."/>
            <person name="Huntemann M."/>
            <person name="Clum A."/>
            <person name="Pillay M."/>
            <person name="Palaniappan K."/>
            <person name="Varghese N."/>
            <person name="Mikhailova N."/>
            <person name="Stamatis D."/>
            <person name="Reddy T."/>
            <person name="Daum C."/>
            <person name="Shapiro N."/>
            <person name="Ivanova N."/>
            <person name="Kyrpides N."/>
            <person name="Woyke T."/>
        </authorList>
    </citation>
    <scope>NUCLEOTIDE SEQUENCE [LARGE SCALE GENOMIC DNA]</scope>
    <source>
        <strain evidence="2">128R</strain>
    </source>
</reference>
<dbReference type="GO" id="GO:0032259">
    <property type="term" value="P:methylation"/>
    <property type="evidence" value="ECO:0007669"/>
    <property type="project" value="UniProtKB-KW"/>
</dbReference>
<dbReference type="GO" id="GO:0046690">
    <property type="term" value="P:response to tellurium ion"/>
    <property type="evidence" value="ECO:0007669"/>
    <property type="project" value="InterPro"/>
</dbReference>
<sequence length="199" mass="22464">MVSQTALPDDYYTQKYALTPTHSEVLEAAQVIPPGNALDLGCGSGRNALYLNLKGFDVTAWDKNPLSVASLNQIIEAEQLAHISASEKDLNTHRFSGQYDFILSTVVFMFLSRQHIPAIVRNMQDSTVKRGYNLIVAAMDTPDYPCTVPFSFTFKPDELRKYYQGWDIIKYNENPGELHRTDADGNRIKLRFATLLARK</sequence>
<organism evidence="2">
    <name type="scientific">Serratia fonticola</name>
    <dbReference type="NCBI Taxonomy" id="47917"/>
    <lineage>
        <taxon>Bacteria</taxon>
        <taxon>Pseudomonadati</taxon>
        <taxon>Pseudomonadota</taxon>
        <taxon>Gammaproteobacteria</taxon>
        <taxon>Enterobacterales</taxon>
        <taxon>Yersiniaceae</taxon>
        <taxon>Serratia</taxon>
    </lineage>
</organism>
<dbReference type="EMBL" id="VISQ01000001">
    <property type="protein sequence ID" value="TVZ68367.1"/>
    <property type="molecule type" value="Genomic_DNA"/>
</dbReference>
<accession>A0A542D6Y2</accession>
<name>A0A542D6Y2_SERFO</name>
<keyword evidence="2" id="KW-0808">Transferase</keyword>
<dbReference type="NCBIfam" id="NF008405">
    <property type="entry name" value="PRK11207.1"/>
    <property type="match status" value="1"/>
</dbReference>
<dbReference type="SUPFAM" id="SSF53335">
    <property type="entry name" value="S-adenosyl-L-methionine-dependent methyltransferases"/>
    <property type="match status" value="1"/>
</dbReference>